<dbReference type="InterPro" id="IPR054542">
    <property type="entry name" value="Cys_met_metab_PP"/>
</dbReference>
<dbReference type="GO" id="GO:0005737">
    <property type="term" value="C:cytoplasm"/>
    <property type="evidence" value="ECO:0007669"/>
    <property type="project" value="TreeGrafter"/>
</dbReference>
<dbReference type="InterPro" id="IPR015424">
    <property type="entry name" value="PyrdxlP-dep_Trfase"/>
</dbReference>
<dbReference type="GO" id="GO:0019346">
    <property type="term" value="P:transsulfuration"/>
    <property type="evidence" value="ECO:0007669"/>
    <property type="project" value="InterPro"/>
</dbReference>
<keyword evidence="2 3" id="KW-0663">Pyridoxal phosphate</keyword>
<dbReference type="GO" id="GO:0030170">
    <property type="term" value="F:pyridoxal phosphate binding"/>
    <property type="evidence" value="ECO:0007669"/>
    <property type="project" value="InterPro"/>
</dbReference>
<evidence type="ECO:0000256" key="2">
    <source>
        <dbReference type="ARBA" id="ARBA00022898"/>
    </source>
</evidence>
<dbReference type="PROSITE" id="PS00868">
    <property type="entry name" value="CYS_MET_METAB_PP"/>
    <property type="match status" value="1"/>
</dbReference>
<dbReference type="GO" id="GO:0016846">
    <property type="term" value="F:carbon-sulfur lyase activity"/>
    <property type="evidence" value="ECO:0007669"/>
    <property type="project" value="TreeGrafter"/>
</dbReference>
<reference evidence="4 5" key="1">
    <citation type="submission" date="2014-06" db="EMBL/GenBank/DDBJ databases">
        <title>Evolutionary Origins and Diversification of the Mycorrhizal Mutualists.</title>
        <authorList>
            <consortium name="DOE Joint Genome Institute"/>
            <consortium name="Mycorrhizal Genomics Consortium"/>
            <person name="Kohler A."/>
            <person name="Kuo A."/>
            <person name="Nagy L.G."/>
            <person name="Floudas D."/>
            <person name="Copeland A."/>
            <person name="Barry K.W."/>
            <person name="Cichocki N."/>
            <person name="Veneault-Fourrey C."/>
            <person name="LaButti K."/>
            <person name="Lindquist E.A."/>
            <person name="Lipzen A."/>
            <person name="Lundell T."/>
            <person name="Morin E."/>
            <person name="Murat C."/>
            <person name="Riley R."/>
            <person name="Ohm R."/>
            <person name="Sun H."/>
            <person name="Tunlid A."/>
            <person name="Henrissat B."/>
            <person name="Grigoriev I.V."/>
            <person name="Hibbett D.S."/>
            <person name="Martin F."/>
        </authorList>
    </citation>
    <scope>NUCLEOTIDE SEQUENCE [LARGE SCALE GENOMIC DNA]</scope>
    <source>
        <strain evidence="4 5">SS14</strain>
    </source>
</reference>
<dbReference type="Gene3D" id="3.90.1150.10">
    <property type="entry name" value="Aspartate Aminotransferase, domain 1"/>
    <property type="match status" value="1"/>
</dbReference>
<evidence type="ECO:0000313" key="4">
    <source>
        <dbReference type="EMBL" id="KIJ37385.1"/>
    </source>
</evidence>
<dbReference type="Pfam" id="PF01053">
    <property type="entry name" value="Cys_Met_Meta_PP"/>
    <property type="match status" value="1"/>
</dbReference>
<dbReference type="Proteomes" id="UP000054279">
    <property type="component" value="Unassembled WGS sequence"/>
</dbReference>
<dbReference type="Gene3D" id="3.40.640.10">
    <property type="entry name" value="Type I PLP-dependent aspartate aminotransferase-like (Major domain)"/>
    <property type="match status" value="1"/>
</dbReference>
<protein>
    <recommendedName>
        <fullName evidence="6">Cystathionine gamma-synthase</fullName>
    </recommendedName>
</protein>
<evidence type="ECO:0000256" key="3">
    <source>
        <dbReference type="RuleBase" id="RU362118"/>
    </source>
</evidence>
<dbReference type="OrthoDB" id="3512640at2759"/>
<proteinExistence type="inferred from homology"/>
<dbReference type="SUPFAM" id="SSF53383">
    <property type="entry name" value="PLP-dependent transferases"/>
    <property type="match status" value="1"/>
</dbReference>
<dbReference type="InterPro" id="IPR015421">
    <property type="entry name" value="PyrdxlP-dep_Trfase_major"/>
</dbReference>
<keyword evidence="5" id="KW-1185">Reference proteome</keyword>
<sequence>MVPASQQHMLPSIKQYESARDEPIPQIDLDDEYQEGDVAWLETPLNPTGEALDIQHYADKIHKVDGTLVVDATFAPPPLQNPLLWGADIVMHSATKYLGGHSDLLAGVLVVKTVEEWRKLWYSRTYIGNVMGSLESWLLLRSLRTLHLRVPRQSETATALAAWLQKFTTLPSGESLEGVPGGLITTVYHASLQDKSKFDPTTQLTGGFSPTFSFVFSNVAQAKAFPHRLHYWTGATSLGGVESLIEWRKRSDPDADPKLIRLSVGVEDFEDLKNDLLQGFGAVKDLSDAAAVVVVDESSTEAKEKEEKSDGA</sequence>
<organism evidence="4 5">
    <name type="scientific">Sphaerobolus stellatus (strain SS14)</name>
    <dbReference type="NCBI Taxonomy" id="990650"/>
    <lineage>
        <taxon>Eukaryota</taxon>
        <taxon>Fungi</taxon>
        <taxon>Dikarya</taxon>
        <taxon>Basidiomycota</taxon>
        <taxon>Agaricomycotina</taxon>
        <taxon>Agaricomycetes</taxon>
        <taxon>Phallomycetidae</taxon>
        <taxon>Geastrales</taxon>
        <taxon>Sphaerobolaceae</taxon>
        <taxon>Sphaerobolus</taxon>
    </lineage>
</organism>
<evidence type="ECO:0008006" key="6">
    <source>
        <dbReference type="Google" id="ProtNLM"/>
    </source>
</evidence>
<dbReference type="AlphaFoldDB" id="A0A0C9VIM0"/>
<dbReference type="EMBL" id="KN837169">
    <property type="protein sequence ID" value="KIJ37385.1"/>
    <property type="molecule type" value="Genomic_DNA"/>
</dbReference>
<dbReference type="HOGENOM" id="CLU_018986_3_0_1"/>
<comment type="cofactor">
    <cofactor evidence="1 3">
        <name>pyridoxal 5'-phosphate</name>
        <dbReference type="ChEBI" id="CHEBI:597326"/>
    </cofactor>
</comment>
<dbReference type="PANTHER" id="PTHR11808">
    <property type="entry name" value="TRANS-SULFURATION ENZYME FAMILY MEMBER"/>
    <property type="match status" value="1"/>
</dbReference>
<name>A0A0C9VIM0_SPHS4</name>
<evidence type="ECO:0000256" key="1">
    <source>
        <dbReference type="ARBA" id="ARBA00001933"/>
    </source>
</evidence>
<dbReference type="InterPro" id="IPR015422">
    <property type="entry name" value="PyrdxlP-dep_Trfase_small"/>
</dbReference>
<accession>A0A0C9VIM0</accession>
<comment type="similarity">
    <text evidence="3">Belongs to the trans-sulfuration enzymes family.</text>
</comment>
<evidence type="ECO:0000313" key="5">
    <source>
        <dbReference type="Proteomes" id="UP000054279"/>
    </source>
</evidence>
<gene>
    <name evidence="4" type="ORF">M422DRAFT_781742</name>
</gene>
<dbReference type="PANTHER" id="PTHR11808:SF35">
    <property type="entry name" value="CYSTATHIONINE GAMMA-SYNTHASE (AFU_ORTHOLOGUE AFUA_7G01590)"/>
    <property type="match status" value="1"/>
</dbReference>
<dbReference type="InterPro" id="IPR000277">
    <property type="entry name" value="Cys/Met-Metab_PyrdxlP-dep_enz"/>
</dbReference>